<evidence type="ECO:0000256" key="3">
    <source>
        <dbReference type="ARBA" id="ARBA00022989"/>
    </source>
</evidence>
<dbReference type="AlphaFoldDB" id="A0A507FEG9"/>
<dbReference type="InterPro" id="IPR000337">
    <property type="entry name" value="GPCR_3"/>
</dbReference>
<keyword evidence="4 8" id="KW-0472">Membrane</keyword>
<dbReference type="GO" id="GO:0016020">
    <property type="term" value="C:membrane"/>
    <property type="evidence" value="ECO:0007669"/>
    <property type="project" value="UniProtKB-SubCell"/>
</dbReference>
<evidence type="ECO:0000256" key="4">
    <source>
        <dbReference type="ARBA" id="ARBA00023136"/>
    </source>
</evidence>
<keyword evidence="3 8" id="KW-1133">Transmembrane helix</keyword>
<feature type="transmembrane region" description="Helical" evidence="8">
    <location>
        <begin position="537"/>
        <end position="562"/>
    </location>
</feature>
<dbReference type="InterPro" id="IPR019721">
    <property type="entry name" value="NADH-UbQ_OxRdtase_su21_N"/>
</dbReference>
<comment type="caution">
    <text evidence="10">The sequence shown here is derived from an EMBL/GenBank/DDBJ whole genome shotgun (WGS) entry which is preliminary data.</text>
</comment>
<evidence type="ECO:0000313" key="11">
    <source>
        <dbReference type="Proteomes" id="UP000320333"/>
    </source>
</evidence>
<feature type="transmembrane region" description="Helical" evidence="8">
    <location>
        <begin position="583"/>
        <end position="602"/>
    </location>
</feature>
<dbReference type="InterPro" id="IPR050726">
    <property type="entry name" value="mGluR"/>
</dbReference>
<dbReference type="SUPFAM" id="SSF53822">
    <property type="entry name" value="Periplasmic binding protein-like I"/>
    <property type="match status" value="1"/>
</dbReference>
<dbReference type="Pfam" id="PF00003">
    <property type="entry name" value="7tm_3"/>
    <property type="match status" value="1"/>
</dbReference>
<feature type="region of interest" description="Disordered" evidence="7">
    <location>
        <begin position="958"/>
        <end position="977"/>
    </location>
</feature>
<sequence>MAALVNITLASVSNYCTIKYMNFDGSLGANFTTAFHESIVNMDDNSGWTYYNDVAVIAAIDRVNKDPSILPGIHINLKRFSDCGPWNPDAASSYSGNSGGYASAVTATEIVQQHTDVIGVIGNQYSSTTRGIGQILSNYHIPYCSTSAGSPRFSDKVKYPFIWRALLPASGYTYRLVLNTWNVRRVSIVFQGDGELGVSTARVVRKVLLEDGIDVVAMFGLKHDFDDHSIGGVSAALQRTHTRYVILSGINDFITKAVYKLGKSGLLTDEMVFMSENALHIKGDPVEVYGPDFYDVIRGYIWLPTSPNPVEEPALNVYEYINRELAHAEIPYDYFDEYYMPETYDCAMMMLLGIKKLLEENPEISPKLLGERRFQDKMNWTLFKDLNYSGVTWPDMKLDSQGDLEMPILVSRYTGNYMNRTSFALSDLGFTRFLEYNTSNPIFHNDDTIPPPDGPIISSRSYSSDTFEGEFIIALTATGALLSIASIAFFITFRHDNIAKSASIPECVACLSGCCIGYLSLLFFLNTPTTMACKARVALISTAFGVVVSCLASRSLFIAVIFSTRQVYKNSKALNITHRRFKYCNMLVVALELVLVAAWGYFSKVRVRYIETNAIFYGVCVEAAEKELSMSFMSAALFVHNIIIYVALLCSLYLQKDVGSDRSDELTTLVITSLIVPLALIIINGLDNTVSSDADFRVAICIWIGITVILFKVTAYPALTMYQEHRSKRRNQVRVRSGFITGTNANALLCSSLTNEGAQNLSVSQYRFKSLHFTLERCVDKVWLSVTTISGTRCFYGMDVDDMVVVEDSGLVSWCLVGASVGVVVRIQFEFDTNSMAKEFIGALNAALLTFSSSPKNAPGPEHVPYKFIAAEPHFKYVMSYMRSSDIVMAGAIGAGFPAAHMVWERLAPTFHPRLLPRLMMIQVPFYASVGFLFACQSSYFRFWGWKENAIEAARWENEASQRNSEKPKGWMDGTDW</sequence>
<dbReference type="Proteomes" id="UP000320333">
    <property type="component" value="Unassembled WGS sequence"/>
</dbReference>
<dbReference type="PANTHER" id="PTHR24060">
    <property type="entry name" value="METABOTROPIC GLUTAMATE RECEPTOR"/>
    <property type="match status" value="1"/>
</dbReference>
<protein>
    <recommendedName>
        <fullName evidence="9">G-protein coupled receptors family 3 profile domain-containing protein</fullName>
    </recommendedName>
</protein>
<evidence type="ECO:0000256" key="6">
    <source>
        <dbReference type="ARBA" id="ARBA00023180"/>
    </source>
</evidence>
<feature type="transmembrane region" description="Helical" evidence="8">
    <location>
        <begin position="696"/>
        <end position="719"/>
    </location>
</feature>
<dbReference type="EMBL" id="QEAP01000142">
    <property type="protein sequence ID" value="TPX74145.1"/>
    <property type="molecule type" value="Genomic_DNA"/>
</dbReference>
<dbReference type="GO" id="GO:0004930">
    <property type="term" value="F:G protein-coupled receptor activity"/>
    <property type="evidence" value="ECO:0007669"/>
    <property type="project" value="InterPro"/>
</dbReference>
<dbReference type="PRINTS" id="PR00248">
    <property type="entry name" value="GPCRMGR"/>
</dbReference>
<keyword evidence="11" id="KW-1185">Reference proteome</keyword>
<dbReference type="Pfam" id="PF01094">
    <property type="entry name" value="ANF_receptor"/>
    <property type="match status" value="1"/>
</dbReference>
<feature type="transmembrane region" description="Helical" evidence="8">
    <location>
        <begin position="504"/>
        <end position="525"/>
    </location>
</feature>
<feature type="compositionally biased region" description="Basic and acidic residues" evidence="7">
    <location>
        <begin position="958"/>
        <end position="970"/>
    </location>
</feature>
<keyword evidence="2 8" id="KW-0812">Transmembrane</keyword>
<feature type="transmembrane region" description="Helical" evidence="8">
    <location>
        <begin position="887"/>
        <end position="904"/>
    </location>
</feature>
<evidence type="ECO:0000256" key="7">
    <source>
        <dbReference type="SAM" id="MobiDB-lite"/>
    </source>
</evidence>
<keyword evidence="5" id="KW-0675">Receptor</keyword>
<feature type="transmembrane region" description="Helical" evidence="8">
    <location>
        <begin position="471"/>
        <end position="492"/>
    </location>
</feature>
<evidence type="ECO:0000256" key="5">
    <source>
        <dbReference type="ARBA" id="ARBA00023170"/>
    </source>
</evidence>
<evidence type="ECO:0000259" key="9">
    <source>
        <dbReference type="PROSITE" id="PS50259"/>
    </source>
</evidence>
<evidence type="ECO:0000256" key="2">
    <source>
        <dbReference type="ARBA" id="ARBA00022692"/>
    </source>
</evidence>
<dbReference type="Pfam" id="PF10785">
    <property type="entry name" value="NADH-u_ox-rdase"/>
    <property type="match status" value="1"/>
</dbReference>
<name>A0A507FEG9_9FUNG</name>
<evidence type="ECO:0000256" key="8">
    <source>
        <dbReference type="SAM" id="Phobius"/>
    </source>
</evidence>
<dbReference type="PROSITE" id="PS50259">
    <property type="entry name" value="G_PROTEIN_RECEP_F3_4"/>
    <property type="match status" value="1"/>
</dbReference>
<accession>A0A507FEG9</accession>
<evidence type="ECO:0000256" key="1">
    <source>
        <dbReference type="ARBA" id="ARBA00004141"/>
    </source>
</evidence>
<dbReference type="InterPro" id="IPR001828">
    <property type="entry name" value="ANF_lig-bd_rcpt"/>
</dbReference>
<feature type="transmembrane region" description="Helical" evidence="8">
    <location>
        <begin position="924"/>
        <end position="945"/>
    </location>
</feature>
<feature type="domain" description="G-protein coupled receptors family 3 profile" evidence="9">
    <location>
        <begin position="468"/>
        <end position="711"/>
    </location>
</feature>
<dbReference type="STRING" id="246404.A0A507FEG9"/>
<evidence type="ECO:0000313" key="10">
    <source>
        <dbReference type="EMBL" id="TPX74145.1"/>
    </source>
</evidence>
<feature type="transmembrane region" description="Helical" evidence="8">
    <location>
        <begin position="632"/>
        <end position="654"/>
    </location>
</feature>
<dbReference type="Gene3D" id="3.40.50.2300">
    <property type="match status" value="1"/>
</dbReference>
<dbReference type="InterPro" id="IPR028082">
    <property type="entry name" value="Peripla_BP_I"/>
</dbReference>
<feature type="transmembrane region" description="Helical" evidence="8">
    <location>
        <begin position="666"/>
        <end position="684"/>
    </location>
</feature>
<dbReference type="OrthoDB" id="196140at2759"/>
<dbReference type="InterPro" id="IPR017978">
    <property type="entry name" value="GPCR_3_C"/>
</dbReference>
<proteinExistence type="predicted"/>
<reference evidence="10 11" key="1">
    <citation type="journal article" date="2019" name="Sci. Rep.">
        <title>Comparative genomics of chytrid fungi reveal insights into the obligate biotrophic and pathogenic lifestyle of Synchytrium endobioticum.</title>
        <authorList>
            <person name="van de Vossenberg B.T.L.H."/>
            <person name="Warris S."/>
            <person name="Nguyen H.D.T."/>
            <person name="van Gent-Pelzer M.P.E."/>
            <person name="Joly D.L."/>
            <person name="van de Geest H.C."/>
            <person name="Bonants P.J.M."/>
            <person name="Smith D.S."/>
            <person name="Levesque C.A."/>
            <person name="van der Lee T.A.J."/>
        </authorList>
    </citation>
    <scope>NUCLEOTIDE SEQUENCE [LARGE SCALE GENOMIC DNA]</scope>
    <source>
        <strain evidence="10 11">CBS 675.73</strain>
    </source>
</reference>
<gene>
    <name evidence="10" type="ORF">CcCBS67573_g04596</name>
</gene>
<keyword evidence="6" id="KW-0325">Glycoprotein</keyword>
<organism evidence="10 11">
    <name type="scientific">Chytriomyces confervae</name>
    <dbReference type="NCBI Taxonomy" id="246404"/>
    <lineage>
        <taxon>Eukaryota</taxon>
        <taxon>Fungi</taxon>
        <taxon>Fungi incertae sedis</taxon>
        <taxon>Chytridiomycota</taxon>
        <taxon>Chytridiomycota incertae sedis</taxon>
        <taxon>Chytridiomycetes</taxon>
        <taxon>Chytridiales</taxon>
        <taxon>Chytriomycetaceae</taxon>
        <taxon>Chytriomyces</taxon>
    </lineage>
</organism>
<comment type="subcellular location">
    <subcellularLocation>
        <location evidence="1">Membrane</location>
        <topology evidence="1">Multi-pass membrane protein</topology>
    </subcellularLocation>
</comment>